<dbReference type="SUPFAM" id="SSF53706">
    <property type="entry name" value="Formate dehydrogenase/DMSO reductase, domains 1-3"/>
    <property type="match status" value="1"/>
</dbReference>
<reference evidence="5" key="1">
    <citation type="journal article" date="2014" name="Front. Microbiol.">
        <title>High frequency of phylogenetically diverse reductive dehalogenase-homologous genes in deep subseafloor sedimentary metagenomes.</title>
        <authorList>
            <person name="Kawai M."/>
            <person name="Futagami T."/>
            <person name="Toyoda A."/>
            <person name="Takaki Y."/>
            <person name="Nishi S."/>
            <person name="Hori S."/>
            <person name="Arai W."/>
            <person name="Tsubouchi T."/>
            <person name="Morono Y."/>
            <person name="Uchiyama I."/>
            <person name="Ito T."/>
            <person name="Fujiyama A."/>
            <person name="Inagaki F."/>
            <person name="Takami H."/>
        </authorList>
    </citation>
    <scope>NUCLEOTIDE SEQUENCE</scope>
    <source>
        <strain evidence="5">Expedition CK06-06</strain>
    </source>
</reference>
<dbReference type="GO" id="GO:0051536">
    <property type="term" value="F:iron-sulfur cluster binding"/>
    <property type="evidence" value="ECO:0007669"/>
    <property type="project" value="UniProtKB-KW"/>
</dbReference>
<dbReference type="InterPro" id="IPR050123">
    <property type="entry name" value="Prok_molybdopt-oxidoreductase"/>
</dbReference>
<dbReference type="Gene3D" id="3.40.228.10">
    <property type="entry name" value="Dimethylsulfoxide Reductase, domain 2"/>
    <property type="match status" value="1"/>
</dbReference>
<dbReference type="GO" id="GO:0022904">
    <property type="term" value="P:respiratory electron transport chain"/>
    <property type="evidence" value="ECO:0007669"/>
    <property type="project" value="TreeGrafter"/>
</dbReference>
<keyword evidence="1" id="KW-0479">Metal-binding</keyword>
<dbReference type="GO" id="GO:0003954">
    <property type="term" value="F:NADH dehydrogenase activity"/>
    <property type="evidence" value="ECO:0007669"/>
    <property type="project" value="TreeGrafter"/>
</dbReference>
<keyword evidence="2" id="KW-0408">Iron</keyword>
<proteinExistence type="predicted"/>
<accession>X1FW25</accession>
<gene>
    <name evidence="5" type="ORF">S03H2_31538</name>
</gene>
<comment type="caution">
    <text evidence="5">The sequence shown here is derived from an EMBL/GenBank/DDBJ whole genome shotgun (WGS) entry which is preliminary data.</text>
</comment>
<dbReference type="AlphaFoldDB" id="X1FW25"/>
<feature type="domain" description="Molybdopterin oxidoreductase" evidence="4">
    <location>
        <begin position="24"/>
        <end position="290"/>
    </location>
</feature>
<dbReference type="EMBL" id="BARU01019127">
    <property type="protein sequence ID" value="GAH49217.1"/>
    <property type="molecule type" value="Genomic_DNA"/>
</dbReference>
<sequence length="290" mass="31236">RPEFALGLLKGFKSSLGYAANDITLNDVRCADVIFVVRSNLSETHPVVGYQVNMAVKRGESQLIVASDKTIKLNKLAAVSLTHKPGTEIVLLNGLIQTIISENLYDKELVSSSTEGFEQLKAKAARYSFDYVEKITGIKEDKVRETARLLSQNKRVCILVSSGLGVISDDEKLAQAVANLAMLTGLVGRKGSGIGFLGEKCNSQGTLDMGALPSLLPGFEDVSDEKVRSSFEEAWKTSIPSQPGKSALEMFEGAEKGSINALYLVGENPVGTYPDTAQTIKALESLDFLV</sequence>
<evidence type="ECO:0000313" key="5">
    <source>
        <dbReference type="EMBL" id="GAH49217.1"/>
    </source>
</evidence>
<feature type="non-terminal residue" evidence="5">
    <location>
        <position position="290"/>
    </location>
</feature>
<evidence type="ECO:0000256" key="2">
    <source>
        <dbReference type="ARBA" id="ARBA00023004"/>
    </source>
</evidence>
<dbReference type="GO" id="GO:0016020">
    <property type="term" value="C:membrane"/>
    <property type="evidence" value="ECO:0007669"/>
    <property type="project" value="TreeGrafter"/>
</dbReference>
<evidence type="ECO:0000256" key="3">
    <source>
        <dbReference type="ARBA" id="ARBA00023014"/>
    </source>
</evidence>
<evidence type="ECO:0000256" key="1">
    <source>
        <dbReference type="ARBA" id="ARBA00022723"/>
    </source>
</evidence>
<organism evidence="5">
    <name type="scientific">marine sediment metagenome</name>
    <dbReference type="NCBI Taxonomy" id="412755"/>
    <lineage>
        <taxon>unclassified sequences</taxon>
        <taxon>metagenomes</taxon>
        <taxon>ecological metagenomes</taxon>
    </lineage>
</organism>
<dbReference type="PANTHER" id="PTHR43105:SF10">
    <property type="entry name" value="NADH-QUINONE OXIDOREDUCTASE SUBUNIT G"/>
    <property type="match status" value="1"/>
</dbReference>
<dbReference type="Gene3D" id="3.40.50.740">
    <property type="match status" value="1"/>
</dbReference>
<evidence type="ECO:0000259" key="4">
    <source>
        <dbReference type="Pfam" id="PF00384"/>
    </source>
</evidence>
<dbReference type="GO" id="GO:0046872">
    <property type="term" value="F:metal ion binding"/>
    <property type="evidence" value="ECO:0007669"/>
    <property type="project" value="UniProtKB-KW"/>
</dbReference>
<dbReference type="Pfam" id="PF00384">
    <property type="entry name" value="Molybdopterin"/>
    <property type="match status" value="1"/>
</dbReference>
<dbReference type="PANTHER" id="PTHR43105">
    <property type="entry name" value="RESPIRATORY NITRATE REDUCTASE"/>
    <property type="match status" value="1"/>
</dbReference>
<name>X1FW25_9ZZZZ</name>
<dbReference type="InterPro" id="IPR006656">
    <property type="entry name" value="Mopterin_OxRdtase"/>
</dbReference>
<keyword evidence="3" id="KW-0411">Iron-sulfur</keyword>
<feature type="non-terminal residue" evidence="5">
    <location>
        <position position="1"/>
    </location>
</feature>
<protein>
    <recommendedName>
        <fullName evidence="4">Molybdopterin oxidoreductase domain-containing protein</fullName>
    </recommendedName>
</protein>